<accession>H3ZDV9</accession>
<dbReference type="PROSITE" id="PS51257">
    <property type="entry name" value="PROKAR_LIPOPROTEIN"/>
    <property type="match status" value="1"/>
</dbReference>
<dbReference type="Proteomes" id="UP000012046">
    <property type="component" value="Unassembled WGS sequence"/>
</dbReference>
<dbReference type="PATRIC" id="fig|1129374.4.peg.1540"/>
<dbReference type="InterPro" id="IPR021242">
    <property type="entry name" value="DUF2799"/>
</dbReference>
<name>H3ZDV9_9ALTE</name>
<evidence type="ECO:0000313" key="4">
    <source>
        <dbReference type="Proteomes" id="UP000012046"/>
    </source>
</evidence>
<evidence type="ECO:0000256" key="1">
    <source>
        <dbReference type="SAM" id="Coils"/>
    </source>
</evidence>
<keyword evidence="2" id="KW-0732">Signal</keyword>
<keyword evidence="1" id="KW-0175">Coiled coil</keyword>
<comment type="caution">
    <text evidence="3">The sequence shown here is derived from an EMBL/GenBank/DDBJ whole genome shotgun (WGS) entry which is preliminary data.</text>
</comment>
<organism evidence="3 4">
    <name type="scientific">Alishewanella jeotgali KCTC 22429</name>
    <dbReference type="NCBI Taxonomy" id="1129374"/>
    <lineage>
        <taxon>Bacteria</taxon>
        <taxon>Pseudomonadati</taxon>
        <taxon>Pseudomonadota</taxon>
        <taxon>Gammaproteobacteria</taxon>
        <taxon>Alteromonadales</taxon>
        <taxon>Alteromonadaceae</taxon>
        <taxon>Alishewanella</taxon>
    </lineage>
</organism>
<dbReference type="eggNOG" id="ENOG5032YRS">
    <property type="taxonomic scope" value="Bacteria"/>
</dbReference>
<gene>
    <name evidence="3" type="ORF">AJE_07701</name>
</gene>
<evidence type="ECO:0008006" key="5">
    <source>
        <dbReference type="Google" id="ProtNLM"/>
    </source>
</evidence>
<protein>
    <recommendedName>
        <fullName evidence="5">DUF2799 domain-containing protein</fullName>
    </recommendedName>
</protein>
<dbReference type="EMBL" id="AHTH01000019">
    <property type="protein sequence ID" value="EHR41262.1"/>
    <property type="molecule type" value="Genomic_DNA"/>
</dbReference>
<feature type="coiled-coil region" evidence="1">
    <location>
        <begin position="117"/>
        <end position="151"/>
    </location>
</feature>
<dbReference type="Pfam" id="PF10973">
    <property type="entry name" value="DUF2799"/>
    <property type="match status" value="1"/>
</dbReference>
<evidence type="ECO:0000313" key="3">
    <source>
        <dbReference type="EMBL" id="EHR41262.1"/>
    </source>
</evidence>
<dbReference type="STRING" id="1129374.AJE_07701"/>
<dbReference type="RefSeq" id="WP_008950379.1">
    <property type="nucleotide sequence ID" value="NZ_AHTH01000019.1"/>
</dbReference>
<feature type="chain" id="PRO_5003591984" description="DUF2799 domain-containing protein" evidence="2">
    <location>
        <begin position="26"/>
        <end position="206"/>
    </location>
</feature>
<evidence type="ECO:0000256" key="2">
    <source>
        <dbReference type="SAM" id="SignalP"/>
    </source>
</evidence>
<dbReference type="AlphaFoldDB" id="H3ZDV9"/>
<proteinExistence type="predicted"/>
<reference evidence="3 4" key="1">
    <citation type="journal article" date="2012" name="J. Bacteriol.">
        <title>Genome Sequence of Extracellular-Protease-Producing Alishewanella jeotgali Isolated from Traditional Korean Fermented Seafood.</title>
        <authorList>
            <person name="Jung J."/>
            <person name="Chun J."/>
            <person name="Park W."/>
        </authorList>
    </citation>
    <scope>NUCLEOTIDE SEQUENCE [LARGE SCALE GENOMIC DNA]</scope>
    <source>
        <strain evidence="3 4">KCTC 22429</strain>
    </source>
</reference>
<keyword evidence="4" id="KW-1185">Reference proteome</keyword>
<sequence>MSYAKTYPLWLAALVLSGCSSLDQAGCINADWRTLGFEDGIKGRNESQIRQYRQDCAKHGVTPDLDAYRAGHFEGSAQFCTAKNGFAQGRNNHRYQNSCPPEFASVFMAGYRDGQTLYQAKTQLDGAHNELRDIQQEIYELESSIAKLNEQLVADGLTREQRITIRDELAKLNESLGQANLVKDEVAAAIIVYQNEFSRLQQHFSY</sequence>
<feature type="signal peptide" evidence="2">
    <location>
        <begin position="1"/>
        <end position="25"/>
    </location>
</feature>